<dbReference type="FunFam" id="3.10.20.30:FF:000001">
    <property type="entry name" value="Ribosome-binding ATPase YchF"/>
    <property type="match status" value="1"/>
</dbReference>
<dbReference type="OrthoDB" id="9810373at2"/>
<dbReference type="RefSeq" id="WP_041063051.1">
    <property type="nucleotide sequence ID" value="NZ_AP014521.1"/>
</dbReference>
<dbReference type="Gene3D" id="1.10.150.300">
    <property type="entry name" value="TGS-like domain"/>
    <property type="match status" value="1"/>
</dbReference>
<dbReference type="AlphaFoldDB" id="A0A090AQJ6"/>
<dbReference type="InterPro" id="IPR012676">
    <property type="entry name" value="TGS-like"/>
</dbReference>
<dbReference type="GO" id="GO:0005525">
    <property type="term" value="F:GTP binding"/>
    <property type="evidence" value="ECO:0007669"/>
    <property type="project" value="InterPro"/>
</dbReference>
<evidence type="ECO:0000256" key="6">
    <source>
        <dbReference type="HAMAP-Rule" id="MF_00944"/>
    </source>
</evidence>
<evidence type="ECO:0000256" key="2">
    <source>
        <dbReference type="ARBA" id="ARBA00022723"/>
    </source>
</evidence>
<dbReference type="InterPro" id="IPR013029">
    <property type="entry name" value="YchF_C"/>
</dbReference>
<evidence type="ECO:0000256" key="4">
    <source>
        <dbReference type="ARBA" id="ARBA00022840"/>
    </source>
</evidence>
<evidence type="ECO:0000259" key="8">
    <source>
        <dbReference type="PROSITE" id="PS51880"/>
    </source>
</evidence>
<dbReference type="Pfam" id="PF01926">
    <property type="entry name" value="MMR_HSR1"/>
    <property type="match status" value="1"/>
</dbReference>
<dbReference type="PROSITE" id="PS51710">
    <property type="entry name" value="G_OBG"/>
    <property type="match status" value="1"/>
</dbReference>
<comment type="cofactor">
    <cofactor evidence="1">
        <name>Mg(2+)</name>
        <dbReference type="ChEBI" id="CHEBI:18420"/>
    </cofactor>
</comment>
<dbReference type="InterPro" id="IPR041706">
    <property type="entry name" value="YchF_N"/>
</dbReference>
<feature type="domain" description="OBG-type G" evidence="7">
    <location>
        <begin position="3"/>
        <end position="256"/>
    </location>
</feature>
<dbReference type="SUPFAM" id="SSF81271">
    <property type="entry name" value="TGS-like"/>
    <property type="match status" value="1"/>
</dbReference>
<dbReference type="InterPro" id="IPR027417">
    <property type="entry name" value="P-loop_NTPase"/>
</dbReference>
<dbReference type="HOGENOM" id="CLU_018395_0_1_6"/>
<evidence type="ECO:0000313" key="10">
    <source>
        <dbReference type="Proteomes" id="UP000031627"/>
    </source>
</evidence>
<dbReference type="SUPFAM" id="SSF52540">
    <property type="entry name" value="P-loop containing nucleoside triphosphate hydrolases"/>
    <property type="match status" value="1"/>
</dbReference>
<dbReference type="KEGG" id="sbw:TGUWTKB_3900"/>
<dbReference type="Pfam" id="PF06071">
    <property type="entry name" value="YchF-GTPase_C"/>
    <property type="match status" value="1"/>
</dbReference>
<keyword evidence="3 6" id="KW-0547">Nucleotide-binding</keyword>
<dbReference type="FunFam" id="1.10.150.300:FF:000001">
    <property type="entry name" value="Ribosome-binding ATPase YchF"/>
    <property type="match status" value="1"/>
</dbReference>
<organism evidence="9 10">
    <name type="scientific">Candidatus Tachikawaea gelatinosa</name>
    <dbReference type="NCBI Taxonomy" id="1410383"/>
    <lineage>
        <taxon>Bacteria</taxon>
        <taxon>Pseudomonadati</taxon>
        <taxon>Pseudomonadota</taxon>
        <taxon>Gammaproteobacteria</taxon>
        <taxon>Enterobacterales</taxon>
        <taxon>Enterobacteriaceae</taxon>
        <taxon>Candidatus Tachikawaea</taxon>
    </lineage>
</organism>
<dbReference type="InterPro" id="IPR006073">
    <property type="entry name" value="GTP-bd"/>
</dbReference>
<dbReference type="GO" id="GO:0005524">
    <property type="term" value="F:ATP binding"/>
    <property type="evidence" value="ECO:0007669"/>
    <property type="project" value="UniProtKB-UniRule"/>
</dbReference>
<dbReference type="PROSITE" id="PS51880">
    <property type="entry name" value="TGS"/>
    <property type="match status" value="1"/>
</dbReference>
<feature type="domain" description="TGS" evidence="8">
    <location>
        <begin position="278"/>
        <end position="361"/>
    </location>
</feature>
<reference evidence="10" key="1">
    <citation type="submission" date="2013-11" db="EMBL/GenBank/DDBJ databases">
        <title>Symbiont-containing voluminous jelly as an extraordinary maternal gift for overwintering insect nymphs.</title>
        <authorList>
            <person name="Kaiwa N."/>
            <person name="Hosokawa T."/>
            <person name="Nikoh N."/>
            <person name="Meng X.Y."/>
            <person name="Tanahashi M."/>
            <person name="Moriyama M."/>
            <person name="Maeda T."/>
            <person name="Yamaguchi K."/>
            <person name="Shigenobu S."/>
            <person name="Ito M."/>
            <person name="Fukatsu T."/>
        </authorList>
    </citation>
    <scope>NUCLEOTIDE SEQUENCE [LARGE SCALE GENOMIC DNA]</scope>
    <source>
        <strain evidence="10">UwTKB</strain>
    </source>
</reference>
<sequence length="363" mass="41570">MELKVGIIGLPNVGKSSLFNSLTNLNIEAKNFPFCTIQPNIGIIPVPDNRLQKLKDIVNSKKVIHSTIKFVDIAGLVKGAHKGEGLGNQFLHNIRETTAIIHVVRCFNDRKITHITGDVNPIEDIKIVNTELIYSDFEICELAINQIQKKNRNKKNISNLELITLDKCLKHLIKNSPLRILNLSADEKNIISRWNFLTLKPVIYLANISEDNQKNSDYYQKVLCFIEKENSKILKLCIKKESDLMQFNSKEYKKLSQSFDTQRSSLDKIIQASYKMLNLHTYFTVGKKEIHSWTVPIGTNALEASGKIHSDFKKGFIRAQIIAYQDFILYKSENKIKSLGKMKLEGKKYIIKDGDIVRFLFNI</sequence>
<evidence type="ECO:0000259" key="7">
    <source>
        <dbReference type="PROSITE" id="PS51710"/>
    </source>
</evidence>
<dbReference type="EMBL" id="AP014521">
    <property type="protein sequence ID" value="BAP58617.1"/>
    <property type="molecule type" value="Genomic_DNA"/>
</dbReference>
<dbReference type="GO" id="GO:0043023">
    <property type="term" value="F:ribosomal large subunit binding"/>
    <property type="evidence" value="ECO:0007669"/>
    <property type="project" value="UniProtKB-UniRule"/>
</dbReference>
<dbReference type="GO" id="GO:0046872">
    <property type="term" value="F:metal ion binding"/>
    <property type="evidence" value="ECO:0007669"/>
    <property type="project" value="UniProtKB-KW"/>
</dbReference>
<dbReference type="PIRSF" id="PIRSF006641">
    <property type="entry name" value="CHP00092"/>
    <property type="match status" value="1"/>
</dbReference>
<dbReference type="InterPro" id="IPR023192">
    <property type="entry name" value="TGS-like_dom_sf"/>
</dbReference>
<dbReference type="PANTHER" id="PTHR23305">
    <property type="entry name" value="OBG GTPASE FAMILY"/>
    <property type="match status" value="1"/>
</dbReference>
<name>A0A090AQJ6_9ENTR</name>
<comment type="similarity">
    <text evidence="6">Belongs to the TRAFAC class OBG-HflX-like GTPase superfamily. OBG GTPase family. YchF/OLA1 subfamily.</text>
</comment>
<dbReference type="CDD" id="cd01900">
    <property type="entry name" value="YchF"/>
    <property type="match status" value="1"/>
</dbReference>
<dbReference type="HAMAP" id="MF_00944">
    <property type="entry name" value="YchF_OLA1_ATPase"/>
    <property type="match status" value="1"/>
</dbReference>
<proteinExistence type="inferred from homology"/>
<dbReference type="InterPro" id="IPR012675">
    <property type="entry name" value="Beta-grasp_dom_sf"/>
</dbReference>
<dbReference type="NCBIfam" id="TIGR00092">
    <property type="entry name" value="redox-regulated ATPase YchF"/>
    <property type="match status" value="1"/>
</dbReference>
<dbReference type="InterPro" id="IPR004095">
    <property type="entry name" value="TGS"/>
</dbReference>
<dbReference type="GO" id="GO:0005737">
    <property type="term" value="C:cytoplasm"/>
    <property type="evidence" value="ECO:0007669"/>
    <property type="project" value="TreeGrafter"/>
</dbReference>
<dbReference type="STRING" id="1410383.TGUWTKB_3900"/>
<keyword evidence="5" id="KW-0460">Magnesium</keyword>
<dbReference type="Gene3D" id="3.40.50.300">
    <property type="entry name" value="P-loop containing nucleotide triphosphate hydrolases"/>
    <property type="match status" value="1"/>
</dbReference>
<dbReference type="InterPro" id="IPR031167">
    <property type="entry name" value="G_OBG"/>
</dbReference>
<dbReference type="GO" id="GO:0016887">
    <property type="term" value="F:ATP hydrolysis activity"/>
    <property type="evidence" value="ECO:0007669"/>
    <property type="project" value="UniProtKB-UniRule"/>
</dbReference>
<keyword evidence="2" id="KW-0479">Metal-binding</keyword>
<keyword evidence="4 6" id="KW-0067">ATP-binding</keyword>
<feature type="binding site" evidence="6">
    <location>
        <begin position="12"/>
        <end position="17"/>
    </location>
    <ligand>
        <name>ATP</name>
        <dbReference type="ChEBI" id="CHEBI:30616"/>
    </ligand>
</feature>
<gene>
    <name evidence="6 9" type="primary">ychF</name>
    <name evidence="9" type="ORF">TGUWTKB_3900</name>
</gene>
<dbReference type="Gene3D" id="3.10.20.30">
    <property type="match status" value="1"/>
</dbReference>
<dbReference type="PRINTS" id="PR00326">
    <property type="entry name" value="GTP1OBG"/>
</dbReference>
<protein>
    <recommendedName>
        <fullName evidence="6">Ribosome-binding ATPase YchF</fullName>
    </recommendedName>
</protein>
<dbReference type="InterPro" id="IPR004396">
    <property type="entry name" value="ATPase_YchF/OLA1"/>
</dbReference>
<keyword evidence="10" id="KW-1185">Reference proteome</keyword>
<evidence type="ECO:0000256" key="5">
    <source>
        <dbReference type="ARBA" id="ARBA00022842"/>
    </source>
</evidence>
<dbReference type="PANTHER" id="PTHR23305:SF18">
    <property type="entry name" value="OBG-TYPE G DOMAIN-CONTAINING PROTEIN"/>
    <property type="match status" value="1"/>
</dbReference>
<dbReference type="Proteomes" id="UP000031627">
    <property type="component" value="Chromosome"/>
</dbReference>
<accession>A0A090AQJ6</accession>
<reference evidence="9 10" key="2">
    <citation type="journal article" date="2014" name="Curr. Biol.">
        <title>Symbiont-Supplemented Maternal Investment Underpinning Host's Ecological Adaptation.</title>
        <authorList>
            <person name="Kaiwa N."/>
            <person name="Hosokawa T."/>
            <person name="Nikoh N."/>
            <person name="Tanahashi M."/>
            <person name="Moriyama M."/>
            <person name="Meng X.Y."/>
            <person name="Maeda T."/>
            <person name="Yamaguchi K."/>
            <person name="Shigenobu S."/>
            <person name="Ito M."/>
            <person name="Fukatsu T."/>
        </authorList>
    </citation>
    <scope>NUCLEOTIDE SEQUENCE [LARGE SCALE GENOMIC DNA]</scope>
    <source>
        <strain evidence="9 10">UwTKB</strain>
    </source>
</reference>
<evidence type="ECO:0000256" key="3">
    <source>
        <dbReference type="ARBA" id="ARBA00022741"/>
    </source>
</evidence>
<evidence type="ECO:0000256" key="1">
    <source>
        <dbReference type="ARBA" id="ARBA00001946"/>
    </source>
</evidence>
<evidence type="ECO:0000313" key="9">
    <source>
        <dbReference type="EMBL" id="BAP58617.1"/>
    </source>
</evidence>
<comment type="function">
    <text evidence="6">ATPase that binds to both the 70S ribosome and the 50S ribosomal subunit in a nucleotide-independent manner.</text>
</comment>